<dbReference type="RefSeq" id="XP_011312198.1">
    <property type="nucleotide sequence ID" value="XM_011313896.1"/>
</dbReference>
<keyword evidence="2" id="KW-1185">Reference proteome</keyword>
<feature type="transmembrane region" description="Helical" evidence="1">
    <location>
        <begin position="97"/>
        <end position="118"/>
    </location>
</feature>
<gene>
    <name evidence="3" type="primary">LOC105272028</name>
</gene>
<organism evidence="2 3">
    <name type="scientific">Fopius arisanus</name>
    <dbReference type="NCBI Taxonomy" id="64838"/>
    <lineage>
        <taxon>Eukaryota</taxon>
        <taxon>Metazoa</taxon>
        <taxon>Ecdysozoa</taxon>
        <taxon>Arthropoda</taxon>
        <taxon>Hexapoda</taxon>
        <taxon>Insecta</taxon>
        <taxon>Pterygota</taxon>
        <taxon>Neoptera</taxon>
        <taxon>Endopterygota</taxon>
        <taxon>Hymenoptera</taxon>
        <taxon>Apocrita</taxon>
        <taxon>Ichneumonoidea</taxon>
        <taxon>Braconidae</taxon>
        <taxon>Opiinae</taxon>
        <taxon>Fopius</taxon>
    </lineage>
</organism>
<feature type="transmembrane region" description="Helical" evidence="1">
    <location>
        <begin position="7"/>
        <end position="26"/>
    </location>
</feature>
<dbReference type="OrthoDB" id="7655370at2759"/>
<accession>A0A9R1TNY6</accession>
<proteinExistence type="predicted"/>
<evidence type="ECO:0000313" key="2">
    <source>
        <dbReference type="Proteomes" id="UP000694866"/>
    </source>
</evidence>
<evidence type="ECO:0000313" key="3">
    <source>
        <dbReference type="RefSeq" id="XP_011312198.1"/>
    </source>
</evidence>
<dbReference type="KEGG" id="fas:105272028"/>
<evidence type="ECO:0000256" key="1">
    <source>
        <dbReference type="SAM" id="Phobius"/>
    </source>
</evidence>
<dbReference type="GeneID" id="105272028"/>
<dbReference type="PROSITE" id="PS51257">
    <property type="entry name" value="PROKAR_LIPOPROTEIN"/>
    <property type="match status" value="1"/>
</dbReference>
<dbReference type="AlphaFoldDB" id="A0A9R1TNY6"/>
<keyword evidence="1" id="KW-0472">Membrane</keyword>
<dbReference type="Proteomes" id="UP000694866">
    <property type="component" value="Unplaced"/>
</dbReference>
<name>A0A9R1TNY6_9HYME</name>
<reference evidence="3" key="1">
    <citation type="submission" date="2025-08" db="UniProtKB">
        <authorList>
            <consortium name="RefSeq"/>
        </authorList>
    </citation>
    <scope>IDENTIFICATION</scope>
    <source>
        <strain evidence="3">USDA-PBARC FA_bdor</strain>
        <tissue evidence="3">Whole organism</tissue>
    </source>
</reference>
<sequence length="149" mass="15847">MIGWKSTGYFGLFIVFAVVVGCYGNVGKICQPDSLDSCGENERCWQNNTLNSTGICTCVNGFNEVSGSCIEISTTAAAASTDSASQINESDSSGSSVAVGLLVPTFLLLLGGLGFCLIRRYRLLPCRQNVYGNVLVTREEDDDDDPPIA</sequence>
<keyword evidence="1" id="KW-1133">Transmembrane helix</keyword>
<keyword evidence="1" id="KW-0812">Transmembrane</keyword>
<protein>
    <submittedName>
        <fullName evidence="3">Uncharacterized protein isoform X1</fullName>
    </submittedName>
</protein>